<evidence type="ECO:0000256" key="1">
    <source>
        <dbReference type="SAM" id="MobiDB-lite"/>
    </source>
</evidence>
<sequence length="95" mass="10337">MAGWSGIDVWCDATEAAEEKSRKVWLTHGFLQSKTLNLDFSKKQQKKKERKKKNSKPTGCCDATPRESREARSTGGAALVGGDCSGDGSVGEMRD</sequence>
<dbReference type="EMBL" id="OIVN01000165">
    <property type="protein sequence ID" value="SPC75523.1"/>
    <property type="molecule type" value="Genomic_DNA"/>
</dbReference>
<proteinExistence type="predicted"/>
<accession>A0A2N9EL23</accession>
<reference evidence="2" key="1">
    <citation type="submission" date="2018-02" db="EMBL/GenBank/DDBJ databases">
        <authorList>
            <person name="Cohen D.B."/>
            <person name="Kent A.D."/>
        </authorList>
    </citation>
    <scope>NUCLEOTIDE SEQUENCE</scope>
</reference>
<evidence type="ECO:0000313" key="2">
    <source>
        <dbReference type="EMBL" id="SPC75523.1"/>
    </source>
</evidence>
<gene>
    <name evidence="2" type="ORF">FSB_LOCUS3405</name>
</gene>
<feature type="region of interest" description="Disordered" evidence="1">
    <location>
        <begin position="41"/>
        <end position="95"/>
    </location>
</feature>
<name>A0A2N9EL23_FAGSY</name>
<feature type="compositionally biased region" description="Basic residues" evidence="1">
    <location>
        <begin position="43"/>
        <end position="55"/>
    </location>
</feature>
<organism evidence="2">
    <name type="scientific">Fagus sylvatica</name>
    <name type="common">Beechnut</name>
    <dbReference type="NCBI Taxonomy" id="28930"/>
    <lineage>
        <taxon>Eukaryota</taxon>
        <taxon>Viridiplantae</taxon>
        <taxon>Streptophyta</taxon>
        <taxon>Embryophyta</taxon>
        <taxon>Tracheophyta</taxon>
        <taxon>Spermatophyta</taxon>
        <taxon>Magnoliopsida</taxon>
        <taxon>eudicotyledons</taxon>
        <taxon>Gunneridae</taxon>
        <taxon>Pentapetalae</taxon>
        <taxon>rosids</taxon>
        <taxon>fabids</taxon>
        <taxon>Fagales</taxon>
        <taxon>Fagaceae</taxon>
        <taxon>Fagus</taxon>
    </lineage>
</organism>
<protein>
    <submittedName>
        <fullName evidence="2">Uncharacterized protein</fullName>
    </submittedName>
</protein>
<dbReference type="AlphaFoldDB" id="A0A2N9EL23"/>